<dbReference type="PANTHER" id="PTHR10091">
    <property type="entry name" value="ALDOSE-1-EPIMERASE"/>
    <property type="match status" value="1"/>
</dbReference>
<dbReference type="Pfam" id="PF01263">
    <property type="entry name" value="Aldose_epim"/>
    <property type="match status" value="1"/>
</dbReference>
<dbReference type="AlphaFoldDB" id="A0A0G4HZ17"/>
<dbReference type="GO" id="GO:0005737">
    <property type="term" value="C:cytoplasm"/>
    <property type="evidence" value="ECO:0007669"/>
    <property type="project" value="TreeGrafter"/>
</dbReference>
<dbReference type="InterPro" id="IPR008183">
    <property type="entry name" value="Aldose_1/G6P_1-epimerase"/>
</dbReference>
<protein>
    <recommendedName>
        <fullName evidence="5">Aldose 1-epimerase</fullName>
    </recommendedName>
</protein>
<proteinExistence type="inferred from homology"/>
<evidence type="ECO:0000256" key="1">
    <source>
        <dbReference type="ARBA" id="ARBA00006206"/>
    </source>
</evidence>
<dbReference type="InterPro" id="IPR014718">
    <property type="entry name" value="GH-type_carb-bd"/>
</dbReference>
<dbReference type="PANTHER" id="PTHR10091:SF0">
    <property type="entry name" value="GALACTOSE MUTAROTASE"/>
    <property type="match status" value="1"/>
</dbReference>
<dbReference type="VEuPathDB" id="CryptoDB:Cvel_1560"/>
<reference evidence="4" key="1">
    <citation type="submission" date="2014-11" db="EMBL/GenBank/DDBJ databases">
        <authorList>
            <person name="Otto D Thomas"/>
            <person name="Naeem Raeece"/>
        </authorList>
    </citation>
    <scope>NUCLEOTIDE SEQUENCE</scope>
</reference>
<evidence type="ECO:0000313" key="4">
    <source>
        <dbReference type="EMBL" id="CEM49817.1"/>
    </source>
</evidence>
<accession>A0A0G4HZ17</accession>
<name>A0A0G4HZ17_9ALVE</name>
<dbReference type="GO" id="GO:0006006">
    <property type="term" value="P:glucose metabolic process"/>
    <property type="evidence" value="ECO:0007669"/>
    <property type="project" value="TreeGrafter"/>
</dbReference>
<keyword evidence="2" id="KW-0413">Isomerase</keyword>
<dbReference type="GO" id="GO:0033499">
    <property type="term" value="P:galactose catabolic process via UDP-galactose, Leloir pathway"/>
    <property type="evidence" value="ECO:0007669"/>
    <property type="project" value="TreeGrafter"/>
</dbReference>
<dbReference type="SUPFAM" id="SSF74650">
    <property type="entry name" value="Galactose mutarotase-like"/>
    <property type="match status" value="1"/>
</dbReference>
<evidence type="ECO:0000256" key="2">
    <source>
        <dbReference type="ARBA" id="ARBA00023235"/>
    </source>
</evidence>
<dbReference type="GO" id="GO:0004034">
    <property type="term" value="F:aldose 1-epimerase activity"/>
    <property type="evidence" value="ECO:0007669"/>
    <property type="project" value="TreeGrafter"/>
</dbReference>
<sequence length="342" mass="37406">MIGRFRLSNGVVEAVVTDFGACLQSLKAPDRDGNVAECTLCFESDEDLRVNKQYMGSTVGRVCNRIGGASYTVEGVTCKLEANNGPNSIHGGLRGWSHMRWDFDEKSVVRDDSDRLRQVAFSLMAPSMEGGHFGALRARVQYNLSDDHTLRILQGAELLEGTPWAVVNICNHAYFNLSGDPGRTVLDHTLTVNASGYLPLDENKVPTGEVASVEETALDFRQPALLGQRVIRANGLDNCLVPEGDGFLREVAVLEHAPTGRRLRVFSDKPGVQVYAGEAVPPLCLKEGLFVSRHCGVCLETQAFPDAPNKPEWLPQVLLKRNAEGKGGTVTYITEFKLETFA</sequence>
<comment type="similarity">
    <text evidence="1">Belongs to the aldose epimerase family.</text>
</comment>
<gene>
    <name evidence="4" type="ORF">Cvel_1560</name>
</gene>
<dbReference type="GO" id="GO:0030246">
    <property type="term" value="F:carbohydrate binding"/>
    <property type="evidence" value="ECO:0007669"/>
    <property type="project" value="InterPro"/>
</dbReference>
<keyword evidence="3" id="KW-0119">Carbohydrate metabolism</keyword>
<dbReference type="InterPro" id="IPR011013">
    <property type="entry name" value="Gal_mutarotase_sf_dom"/>
</dbReference>
<evidence type="ECO:0008006" key="5">
    <source>
        <dbReference type="Google" id="ProtNLM"/>
    </source>
</evidence>
<dbReference type="CDD" id="cd09019">
    <property type="entry name" value="galactose_mutarotase_like"/>
    <property type="match status" value="1"/>
</dbReference>
<organism evidence="4">
    <name type="scientific">Chromera velia CCMP2878</name>
    <dbReference type="NCBI Taxonomy" id="1169474"/>
    <lineage>
        <taxon>Eukaryota</taxon>
        <taxon>Sar</taxon>
        <taxon>Alveolata</taxon>
        <taxon>Colpodellida</taxon>
        <taxon>Chromeraceae</taxon>
        <taxon>Chromera</taxon>
    </lineage>
</organism>
<dbReference type="EMBL" id="CDMZ01004459">
    <property type="protein sequence ID" value="CEM49817.1"/>
    <property type="molecule type" value="Genomic_DNA"/>
</dbReference>
<dbReference type="InterPro" id="IPR047215">
    <property type="entry name" value="Galactose_mutarotase-like"/>
</dbReference>
<dbReference type="Gene3D" id="2.70.98.10">
    <property type="match status" value="1"/>
</dbReference>
<evidence type="ECO:0000256" key="3">
    <source>
        <dbReference type="ARBA" id="ARBA00023277"/>
    </source>
</evidence>